<proteinExistence type="predicted"/>
<reference evidence="3 4" key="1">
    <citation type="submission" date="2024-10" db="EMBL/GenBank/DDBJ databases">
        <title>Aeromonas and Pseudomonas from the Cagarras Archipelago, Rio de Janeiro, Brazil.</title>
        <authorList>
            <person name="Canellas A.L.B."/>
            <person name="Laport M.S."/>
        </authorList>
    </citation>
    <scope>NUCLEOTIDE SEQUENCE [LARGE SCALE GENOMIC DNA]</scope>
    <source>
        <strain evidence="3 4">CPF-4</strain>
    </source>
</reference>
<evidence type="ECO:0000256" key="1">
    <source>
        <dbReference type="SAM" id="Phobius"/>
    </source>
</evidence>
<feature type="transmembrane region" description="Helical" evidence="1">
    <location>
        <begin position="24"/>
        <end position="47"/>
    </location>
</feature>
<protein>
    <submittedName>
        <fullName evidence="3">DUF6418 domain-containing protein</fullName>
    </submittedName>
</protein>
<keyword evidence="1" id="KW-1133">Transmembrane helix</keyword>
<feature type="transmembrane region" description="Helical" evidence="1">
    <location>
        <begin position="195"/>
        <end position="212"/>
    </location>
</feature>
<dbReference type="Pfam" id="PF19982">
    <property type="entry name" value="DUF6418"/>
    <property type="match status" value="1"/>
</dbReference>
<evidence type="ECO:0000313" key="3">
    <source>
        <dbReference type="EMBL" id="MFH6564790.1"/>
    </source>
</evidence>
<keyword evidence="1" id="KW-0812">Transmembrane</keyword>
<keyword evidence="1" id="KW-0472">Membrane</keyword>
<gene>
    <name evidence="3" type="ORF">ACHMWK_02115</name>
</gene>
<feature type="transmembrane region" description="Helical" evidence="1">
    <location>
        <begin position="341"/>
        <end position="359"/>
    </location>
</feature>
<keyword evidence="4" id="KW-1185">Reference proteome</keyword>
<name>A0ABW7LT66_9PSED</name>
<dbReference type="RefSeq" id="WP_395246452.1">
    <property type="nucleotide sequence ID" value="NZ_JBINXA010000003.1"/>
</dbReference>
<evidence type="ECO:0000259" key="2">
    <source>
        <dbReference type="Pfam" id="PF19982"/>
    </source>
</evidence>
<feature type="transmembrane region" description="Helical" evidence="1">
    <location>
        <begin position="67"/>
        <end position="86"/>
    </location>
</feature>
<feature type="transmembrane region" description="Helical" evidence="1">
    <location>
        <begin position="173"/>
        <end position="189"/>
    </location>
</feature>
<evidence type="ECO:0000313" key="4">
    <source>
        <dbReference type="Proteomes" id="UP001609821"/>
    </source>
</evidence>
<feature type="transmembrane region" description="Helical" evidence="1">
    <location>
        <begin position="107"/>
        <end position="126"/>
    </location>
</feature>
<accession>A0ABW7LT66</accession>
<comment type="caution">
    <text evidence="3">The sequence shown here is derived from an EMBL/GenBank/DDBJ whole genome shotgun (WGS) entry which is preliminary data.</text>
</comment>
<organism evidence="3 4">
    <name type="scientific">Pseudomonas kulmbachensis</name>
    <dbReference type="NCBI Taxonomy" id="3043408"/>
    <lineage>
        <taxon>Bacteria</taxon>
        <taxon>Pseudomonadati</taxon>
        <taxon>Pseudomonadota</taxon>
        <taxon>Gammaproteobacteria</taxon>
        <taxon>Pseudomonadales</taxon>
        <taxon>Pseudomonadaceae</taxon>
        <taxon>Pseudomonas</taxon>
    </lineage>
</organism>
<feature type="transmembrane region" description="Helical" evidence="1">
    <location>
        <begin position="146"/>
        <end position="166"/>
    </location>
</feature>
<feature type="domain" description="DUF6418" evidence="2">
    <location>
        <begin position="275"/>
        <end position="375"/>
    </location>
</feature>
<dbReference type="EMBL" id="JBINXB010000002">
    <property type="protein sequence ID" value="MFH6564790.1"/>
    <property type="molecule type" value="Genomic_DNA"/>
</dbReference>
<feature type="transmembrane region" description="Helical" evidence="1">
    <location>
        <begin position="221"/>
        <end position="237"/>
    </location>
</feature>
<feature type="transmembrane region" description="Helical" evidence="1">
    <location>
        <begin position="371"/>
        <end position="389"/>
    </location>
</feature>
<dbReference type="InterPro" id="IPR046303">
    <property type="entry name" value="DUF6418"/>
</dbReference>
<feature type="transmembrane region" description="Helical" evidence="1">
    <location>
        <begin position="312"/>
        <end position="329"/>
    </location>
</feature>
<sequence length="407" mass="44916">MNVSCSSPIEYQRRQKNLILASKWCPIIVGFSFFLALAWAITSFTYLETTTSSMKELDSNSGSTSNFYPLLALGLLSALFFFIGISSALPNTKESPTNLKRQKFGHYFAKIFLLTSVSLSLIYIAKGWSPLLTGADRFQNYGDINPAIKIIAGQLTSLPIILGALYKSIKKKTFAVAILSGIVFLVISGEKFSGLIAFTGSLTIGLVAAGLAKQDIPKKKMLIAIIAIFTTSIFLGYQNKDSAYDAAEERFLIMQGQVWWEVSNSKTGTGNLESIEKWMGNAIPASMYESYASRGVVLSMGGVPLIYKSEPVFSFIIIPLISVLLGITLGITAQLLKRKKFISALLVFKSYIYLSSVFLMGEFSEIESLKFVIYLLTPIIPIAMHINIIKLRKPTFRNRSSLAKKIQ</sequence>
<dbReference type="Proteomes" id="UP001609821">
    <property type="component" value="Unassembled WGS sequence"/>
</dbReference>